<dbReference type="InterPro" id="IPR027304">
    <property type="entry name" value="Trigger_fact/SurA_dom_sf"/>
</dbReference>
<organism evidence="3 4">
    <name type="scientific">Oceanobacillus caeni</name>
    <dbReference type="NCBI Taxonomy" id="405946"/>
    <lineage>
        <taxon>Bacteria</taxon>
        <taxon>Bacillati</taxon>
        <taxon>Bacillota</taxon>
        <taxon>Bacilli</taxon>
        <taxon>Bacillales</taxon>
        <taxon>Bacillaceae</taxon>
        <taxon>Oceanobacillus</taxon>
    </lineage>
</organism>
<keyword evidence="4" id="KW-1185">Reference proteome</keyword>
<comment type="caution">
    <text evidence="3">The sequence shown here is derived from an EMBL/GenBank/DDBJ whole genome shotgun (WGS) entry which is preliminary data.</text>
</comment>
<dbReference type="Gene3D" id="1.10.4030.10">
    <property type="entry name" value="Porin chaperone SurA, peptide-binding domain"/>
    <property type="match status" value="1"/>
</dbReference>
<gene>
    <name evidence="3" type="ORF">AFL42_03050</name>
</gene>
<reference evidence="3 4" key="1">
    <citation type="submission" date="2015-07" db="EMBL/GenBank/DDBJ databases">
        <title>High-quality draft genome sequence of Oceanobacillus caeni HM6, a bacillus isolated from a human feces.</title>
        <authorList>
            <person name="Kumar J."/>
            <person name="Verma M.K."/>
            <person name="Pandey R."/>
            <person name="Bhambi M."/>
            <person name="Chauhan N."/>
        </authorList>
    </citation>
    <scope>NUCLEOTIDE SEQUENCE [LARGE SCALE GENOMIC DNA]</scope>
    <source>
        <strain evidence="3 4">HM6</strain>
    </source>
</reference>
<dbReference type="Proteomes" id="UP000037854">
    <property type="component" value="Unassembled WGS sequence"/>
</dbReference>
<dbReference type="PROSITE" id="PS51257">
    <property type="entry name" value="PROKAR_LIPOPROTEIN"/>
    <property type="match status" value="1"/>
</dbReference>
<evidence type="ECO:0000256" key="2">
    <source>
        <dbReference type="SAM" id="SignalP"/>
    </source>
</evidence>
<evidence type="ECO:0000313" key="4">
    <source>
        <dbReference type="Proteomes" id="UP000037854"/>
    </source>
</evidence>
<sequence>MTKKGLVLFISCLLLFLAACGNNDKTEKKETEEAAQEQPEFTDEEIVDDKTPVVNVDGQELEGKKYNQVYKQIKTIMYQNGQDVSDLDVIKERTLTALIEQELINQEASEKGIEVKEEEASKELESIKKETGDQFSTILEQLNMNEKDFEHQLLEDLTTEKYMNHEFDVEVTDKEVEEYYKQLKEKNKEIPELEEVKDNIKSFLHTEKQRKQLKSRLTELKEKTEIEELI</sequence>
<keyword evidence="2" id="KW-0732">Signal</keyword>
<dbReference type="PANTHER" id="PTHR47245">
    <property type="entry name" value="PEPTIDYLPROLYL ISOMERASE"/>
    <property type="match status" value="1"/>
</dbReference>
<protein>
    <recommendedName>
        <fullName evidence="5">Peptidylprolyl isomerase</fullName>
    </recommendedName>
</protein>
<dbReference type="RefSeq" id="WP_060667815.1">
    <property type="nucleotide sequence ID" value="NZ_JAHHXM010000054.1"/>
</dbReference>
<keyword evidence="1" id="KW-0175">Coiled coil</keyword>
<feature type="coiled-coil region" evidence="1">
    <location>
        <begin position="169"/>
        <end position="223"/>
    </location>
</feature>
<dbReference type="Pfam" id="PF13624">
    <property type="entry name" value="SurA_N_3"/>
    <property type="match status" value="1"/>
</dbReference>
<accession>A0ABR5MM87</accession>
<feature type="chain" id="PRO_5046972972" description="Peptidylprolyl isomerase" evidence="2">
    <location>
        <begin position="22"/>
        <end position="230"/>
    </location>
</feature>
<proteinExistence type="predicted"/>
<feature type="signal peptide" evidence="2">
    <location>
        <begin position="1"/>
        <end position="21"/>
    </location>
</feature>
<evidence type="ECO:0008006" key="5">
    <source>
        <dbReference type="Google" id="ProtNLM"/>
    </source>
</evidence>
<evidence type="ECO:0000256" key="1">
    <source>
        <dbReference type="SAM" id="Coils"/>
    </source>
</evidence>
<evidence type="ECO:0000313" key="3">
    <source>
        <dbReference type="EMBL" id="KPH77589.1"/>
    </source>
</evidence>
<dbReference type="SUPFAM" id="SSF109998">
    <property type="entry name" value="Triger factor/SurA peptide-binding domain-like"/>
    <property type="match status" value="1"/>
</dbReference>
<dbReference type="InterPro" id="IPR050245">
    <property type="entry name" value="PrsA_foldase"/>
</dbReference>
<dbReference type="PANTHER" id="PTHR47245:SF2">
    <property type="entry name" value="PEPTIDYL-PROLYL CIS-TRANS ISOMERASE HP_0175-RELATED"/>
    <property type="match status" value="1"/>
</dbReference>
<name>A0ABR5MM87_9BACI</name>
<dbReference type="EMBL" id="LGTK01000006">
    <property type="protein sequence ID" value="KPH77589.1"/>
    <property type="molecule type" value="Genomic_DNA"/>
</dbReference>